<proteinExistence type="inferred from homology"/>
<dbReference type="Proteomes" id="UP000018914">
    <property type="component" value="Chromosome"/>
</dbReference>
<dbReference type="PROSITE" id="PS50030">
    <property type="entry name" value="UBA"/>
    <property type="match status" value="1"/>
</dbReference>
<comment type="similarity">
    <text evidence="1">Belongs to the GSP E family.</text>
</comment>
<sequence>MDEAKLLEFLSRLGYITKDQVQKAISSKEKNEDIITTLLRLGFMDDEKLLDFYTKYTPQKLWKGDLKSINIPAEILNKIPQDILKKHLIAPVSYQDGKLTIVTVNPFNQSAINELRFASKIDNIVSYAAPKKTIEDILNRLYPQTQDILEEISEVSEIEIETSESELSLDTISKEAGEAPIVRLANFLIMEAVNLGASDIHVEPQEKKLVVRYRVDGVLRIFHEFPINIKDALTARLKIMANLDISERRKPQDGRIRAKIGNKKVDLRVSTVPVVYGEKIVMRIQEAEKYLSVRLEDLGFEPDDLEKFRKAIWTPWGMILVTGPTGSGKTTTLYAALMERNKPDVNIMTAEDPVEVSIPGLNQVQVNERIGLTFATVLRAFLRQDPDIILIGEIRDTETAEIGIRAALTGHLVFSTLHTNDAPSSITRLVDMGIEPFLVGSSIILVVAQRLVRKLCPKCKLVDDTPKEALVRLGVLKSLDENITIYKANPKGCDECKGTGYKGRTAVHEILEVDEEMRKLIVRGATAEDIRELAKRKGMRTIYEAGILKVRRGITDIAEVERVLAK</sequence>
<dbReference type="InterPro" id="IPR001482">
    <property type="entry name" value="T2SS/T4SS_dom"/>
</dbReference>
<dbReference type="CDD" id="cd01129">
    <property type="entry name" value="PulE-GspE-like"/>
    <property type="match status" value="1"/>
</dbReference>
<evidence type="ECO:0000256" key="3">
    <source>
        <dbReference type="ARBA" id="ARBA00022840"/>
    </source>
</evidence>
<dbReference type="FunFam" id="3.30.450.90:FF:000001">
    <property type="entry name" value="Type II secretion system ATPase GspE"/>
    <property type="match status" value="1"/>
</dbReference>
<feature type="domain" description="UBA" evidence="4">
    <location>
        <begin position="1"/>
        <end position="42"/>
    </location>
</feature>
<dbReference type="InterPro" id="IPR003593">
    <property type="entry name" value="AAA+_ATPase"/>
</dbReference>
<dbReference type="SUPFAM" id="SSF160246">
    <property type="entry name" value="EspE N-terminal domain-like"/>
    <property type="match status" value="1"/>
</dbReference>
<dbReference type="Gene3D" id="3.40.50.300">
    <property type="entry name" value="P-loop containing nucleotide triphosphate hydrolases"/>
    <property type="match status" value="1"/>
</dbReference>
<dbReference type="eggNOG" id="COG2804">
    <property type="taxonomic scope" value="Bacteria"/>
</dbReference>
<accession>W0DG79</accession>
<dbReference type="PROSITE" id="PS00662">
    <property type="entry name" value="T2SP_E"/>
    <property type="match status" value="1"/>
</dbReference>
<dbReference type="STRING" id="75906.THERU_04500"/>
<dbReference type="PANTHER" id="PTHR30258:SF1">
    <property type="entry name" value="PROTEIN TRANSPORT PROTEIN HOFB HOMOLOG"/>
    <property type="match status" value="1"/>
</dbReference>
<reference evidence="5 6" key="1">
    <citation type="submission" date="2013-12" db="EMBL/GenBank/DDBJ databases">
        <authorList>
            <consortium name="DOE Joint Genome Institute"/>
            <person name="Eisen J."/>
            <person name="Huntemann M."/>
            <person name="Han J."/>
            <person name="Chen A."/>
            <person name="Kyrpides N."/>
            <person name="Mavromatis K."/>
            <person name="Markowitz V."/>
            <person name="Palaniappan K."/>
            <person name="Ivanova N."/>
            <person name="Schaumberg A."/>
            <person name="Pati A."/>
            <person name="Liolios K."/>
            <person name="Nordberg H.P."/>
            <person name="Cantor M.N."/>
            <person name="Hua S.X."/>
            <person name="Woyke T."/>
        </authorList>
    </citation>
    <scope>NUCLEOTIDE SEQUENCE [LARGE SCALE GENOMIC DNA]</scope>
    <source>
        <strain evidence="5 6">DSM 23557</strain>
    </source>
</reference>
<dbReference type="InterPro" id="IPR007831">
    <property type="entry name" value="T2SS_GspE_N"/>
</dbReference>
<dbReference type="Gene3D" id="3.30.300.160">
    <property type="entry name" value="Type II secretion system, protein E, N-terminal domain"/>
    <property type="match status" value="1"/>
</dbReference>
<dbReference type="SUPFAM" id="SSF52540">
    <property type="entry name" value="P-loop containing nucleoside triphosphate hydrolases"/>
    <property type="match status" value="1"/>
</dbReference>
<dbReference type="Pfam" id="PF05157">
    <property type="entry name" value="MshEN"/>
    <property type="match status" value="1"/>
</dbReference>
<evidence type="ECO:0000259" key="4">
    <source>
        <dbReference type="PROSITE" id="PS50030"/>
    </source>
</evidence>
<evidence type="ECO:0000256" key="1">
    <source>
        <dbReference type="ARBA" id="ARBA00006611"/>
    </source>
</evidence>
<protein>
    <submittedName>
        <fullName evidence="5">Pilus biosynthesis protein TapB</fullName>
    </submittedName>
</protein>
<evidence type="ECO:0000256" key="2">
    <source>
        <dbReference type="ARBA" id="ARBA00022741"/>
    </source>
</evidence>
<dbReference type="Pfam" id="PF00437">
    <property type="entry name" value="T2SSE"/>
    <property type="match status" value="1"/>
</dbReference>
<dbReference type="GO" id="GO:0016887">
    <property type="term" value="F:ATP hydrolysis activity"/>
    <property type="evidence" value="ECO:0007669"/>
    <property type="project" value="TreeGrafter"/>
</dbReference>
<evidence type="ECO:0000313" key="5">
    <source>
        <dbReference type="EMBL" id="AHE96048.1"/>
    </source>
</evidence>
<dbReference type="GO" id="GO:0005524">
    <property type="term" value="F:ATP binding"/>
    <property type="evidence" value="ECO:0007669"/>
    <property type="project" value="UniProtKB-KW"/>
</dbReference>
<dbReference type="HOGENOM" id="CLU_013446_10_1_0"/>
<keyword evidence="3" id="KW-0067">ATP-binding</keyword>
<dbReference type="AlphaFoldDB" id="W0DG79"/>
<keyword evidence="6" id="KW-1185">Reference proteome</keyword>
<dbReference type="PANTHER" id="PTHR30258">
    <property type="entry name" value="TYPE II SECRETION SYSTEM PROTEIN GSPE-RELATED"/>
    <property type="match status" value="1"/>
</dbReference>
<dbReference type="RefSeq" id="WP_025306070.1">
    <property type="nucleotide sequence ID" value="NZ_CP007028.1"/>
</dbReference>
<dbReference type="Gene3D" id="3.30.450.90">
    <property type="match status" value="1"/>
</dbReference>
<gene>
    <name evidence="5" type="ORF">THERU_04500</name>
</gene>
<dbReference type="InterPro" id="IPR015940">
    <property type="entry name" value="UBA"/>
</dbReference>
<organism evidence="6">
    <name type="scientific">Thermocrinis ruber</name>
    <dbReference type="NCBI Taxonomy" id="75906"/>
    <lineage>
        <taxon>Bacteria</taxon>
        <taxon>Pseudomonadati</taxon>
        <taxon>Aquificota</taxon>
        <taxon>Aquificia</taxon>
        <taxon>Aquificales</taxon>
        <taxon>Aquificaceae</taxon>
        <taxon>Thermocrinis</taxon>
    </lineage>
</organism>
<keyword evidence="2" id="KW-0547">Nucleotide-binding</keyword>
<dbReference type="InterPro" id="IPR027417">
    <property type="entry name" value="P-loop_NTPase"/>
</dbReference>
<dbReference type="OrthoDB" id="9765501at2"/>
<dbReference type="GO" id="GO:0005886">
    <property type="term" value="C:plasma membrane"/>
    <property type="evidence" value="ECO:0007669"/>
    <property type="project" value="TreeGrafter"/>
</dbReference>
<name>W0DG79_9AQUI</name>
<dbReference type="FunFam" id="3.40.50.300:FF:000398">
    <property type="entry name" value="Type IV pilus assembly ATPase PilB"/>
    <property type="match status" value="1"/>
</dbReference>
<dbReference type="KEGG" id="trd:THERU_04500"/>
<dbReference type="SMART" id="SM00382">
    <property type="entry name" value="AAA"/>
    <property type="match status" value="1"/>
</dbReference>
<evidence type="ECO:0000313" key="6">
    <source>
        <dbReference type="Proteomes" id="UP000018914"/>
    </source>
</evidence>
<dbReference type="InterPro" id="IPR037257">
    <property type="entry name" value="T2SS_E_N_sf"/>
</dbReference>
<dbReference type="EMBL" id="CP007028">
    <property type="protein sequence ID" value="AHE96048.1"/>
    <property type="molecule type" value="Genomic_DNA"/>
</dbReference>